<dbReference type="AlphaFoldDB" id="A0A1G6WZT3"/>
<dbReference type="InterPro" id="IPR041657">
    <property type="entry name" value="HTH_17"/>
</dbReference>
<reference evidence="3" key="1">
    <citation type="submission" date="2016-10" db="EMBL/GenBank/DDBJ databases">
        <authorList>
            <person name="Varghese N."/>
            <person name="Submissions S."/>
        </authorList>
    </citation>
    <scope>NUCLEOTIDE SEQUENCE [LARGE SCALE GENOMIC DNA]</scope>
    <source>
        <strain evidence="3">CGMCC 4.3504</strain>
    </source>
</reference>
<proteinExistence type="predicted"/>
<gene>
    <name evidence="2" type="ORF">SAMN05216505_1117</name>
</gene>
<organism evidence="2 3">
    <name type="scientific">Streptomyces prasinopilosus</name>
    <dbReference type="NCBI Taxonomy" id="67344"/>
    <lineage>
        <taxon>Bacteria</taxon>
        <taxon>Bacillati</taxon>
        <taxon>Actinomycetota</taxon>
        <taxon>Actinomycetes</taxon>
        <taxon>Kitasatosporales</taxon>
        <taxon>Streptomycetaceae</taxon>
        <taxon>Streptomyces</taxon>
    </lineage>
</organism>
<feature type="domain" description="Helix-turn-helix" evidence="1">
    <location>
        <begin position="8"/>
        <end position="57"/>
    </location>
</feature>
<dbReference type="InterPro" id="IPR010093">
    <property type="entry name" value="SinI_DNA-bd"/>
</dbReference>
<name>A0A1G6WZT3_9ACTN</name>
<dbReference type="GO" id="GO:0003677">
    <property type="term" value="F:DNA binding"/>
    <property type="evidence" value="ECO:0007669"/>
    <property type="project" value="InterPro"/>
</dbReference>
<dbReference type="Pfam" id="PF12728">
    <property type="entry name" value="HTH_17"/>
    <property type="match status" value="1"/>
</dbReference>
<dbReference type="STRING" id="67344.SAMN05216505_1117"/>
<evidence type="ECO:0000259" key="1">
    <source>
        <dbReference type="Pfam" id="PF12728"/>
    </source>
</evidence>
<keyword evidence="3" id="KW-1185">Reference proteome</keyword>
<protein>
    <submittedName>
        <fullName evidence="2">DNA binding domain-containing protein, excisionase family</fullName>
    </submittedName>
</protein>
<dbReference type="NCBIfam" id="TIGR01764">
    <property type="entry name" value="excise"/>
    <property type="match status" value="1"/>
</dbReference>
<evidence type="ECO:0000313" key="3">
    <source>
        <dbReference type="Proteomes" id="UP000182100"/>
    </source>
</evidence>
<dbReference type="EMBL" id="FMZK01000011">
    <property type="protein sequence ID" value="SDD71351.1"/>
    <property type="molecule type" value="Genomic_DNA"/>
</dbReference>
<accession>A0A1G6WZT3</accession>
<dbReference type="RefSeq" id="WP_055570377.1">
    <property type="nucleotide sequence ID" value="NZ_FMZK01000011.1"/>
</dbReference>
<evidence type="ECO:0000313" key="2">
    <source>
        <dbReference type="EMBL" id="SDD71351.1"/>
    </source>
</evidence>
<sequence length="62" mass="6862">MTTAPVELLTVPEVMARLKVGRTKVYDLIRTNRLVSIKVDGCRRIPDHAVRDFIAGQIGEAA</sequence>
<dbReference type="Proteomes" id="UP000182100">
    <property type="component" value="Unassembled WGS sequence"/>
</dbReference>